<comment type="caution">
    <text evidence="2">The sequence shown here is derived from an EMBL/GenBank/DDBJ whole genome shotgun (WGS) entry which is preliminary data.</text>
</comment>
<keyword evidence="2" id="KW-0762">Sugar transport</keyword>
<feature type="signal peptide" evidence="1">
    <location>
        <begin position="1"/>
        <end position="24"/>
    </location>
</feature>
<evidence type="ECO:0000256" key="1">
    <source>
        <dbReference type="SAM" id="SignalP"/>
    </source>
</evidence>
<dbReference type="SUPFAM" id="SSF53850">
    <property type="entry name" value="Periplasmic binding protein-like II"/>
    <property type="match status" value="1"/>
</dbReference>
<keyword evidence="1" id="KW-0732">Signal</keyword>
<organism evidence="2 3">
    <name type="scientific">Ruminiclostridium cellobioparum subsp. termitidis CT1112</name>
    <dbReference type="NCBI Taxonomy" id="1195236"/>
    <lineage>
        <taxon>Bacteria</taxon>
        <taxon>Bacillati</taxon>
        <taxon>Bacillota</taxon>
        <taxon>Clostridia</taxon>
        <taxon>Eubacteriales</taxon>
        <taxon>Oscillospiraceae</taxon>
        <taxon>Ruminiclostridium</taxon>
    </lineage>
</organism>
<protein>
    <submittedName>
        <fullName evidence="2">ABC-type sugar transport system, periplasmic component</fullName>
    </submittedName>
</protein>
<proteinExistence type="predicted"/>
<evidence type="ECO:0000313" key="3">
    <source>
        <dbReference type="Proteomes" id="UP000014155"/>
    </source>
</evidence>
<dbReference type="eggNOG" id="COG1653">
    <property type="taxonomic scope" value="Bacteria"/>
</dbReference>
<keyword evidence="3" id="KW-1185">Reference proteome</keyword>
<keyword evidence="2" id="KW-0813">Transport</keyword>
<dbReference type="EMBL" id="AORV01000027">
    <property type="protein sequence ID" value="EMS72414.1"/>
    <property type="molecule type" value="Genomic_DNA"/>
</dbReference>
<dbReference type="PANTHER" id="PTHR43649:SF17">
    <property type="entry name" value="ABC TRANSPORTER SOLUTE BINDING PROTEIN-SUGAR TRANSPORT"/>
    <property type="match status" value="1"/>
</dbReference>
<evidence type="ECO:0000313" key="2">
    <source>
        <dbReference type="EMBL" id="EMS72414.1"/>
    </source>
</evidence>
<dbReference type="AlphaFoldDB" id="S0FTC2"/>
<dbReference type="InterPro" id="IPR050490">
    <property type="entry name" value="Bact_solute-bd_prot1"/>
</dbReference>
<dbReference type="STRING" id="1195236.CTER_1633"/>
<accession>S0FTC2</accession>
<dbReference type="PROSITE" id="PS51257">
    <property type="entry name" value="PROKAR_LIPOPROTEIN"/>
    <property type="match status" value="1"/>
</dbReference>
<name>S0FTC2_RUMCE</name>
<sequence length="530" mass="59343">MLSEKVKRKVSSILAAVLVITSLAACGSTQDAKSEGNAGSTANTAAAGSAEKEPVTLDVFIDFPWYWTEKFEGIIPEEITKETGVTLKPTRAVDDTQLGIMVASNDLPDLVYTDKLFDRLSSSQYSYAWDDLISQYSQDFKPSDMAIKTAKSYATDDHFYTILNAAASQEEWNAAKAGCPTLASLLYREDILKELGNPSMKTLDDYTKVLGMVKQKYPDMIPLVLDQTFMLSIFKTWLIPNWCPGNSQLMETDDHKLIHYTSSPEYINFLKYANKLYQNGYMTADNFAYKDGSQATQLVVNNKAFSYSWYTGSTSDQMTDMTRKNGFADATWVQAQPMVDNAKYVTLGTGWAGVFITQKNKNPERSIQLMNWMFSEKGQRLTQWGREGTDYTMGDDGIPKFSEDWITARGDENVFYTKYNPAYYFGISSVTEAVGRASGVSQNSLDVMDSIRKNLKLVISPALAAPKEDTDEKVVLDQINEYIKNQEVKVVLSASDADFQKNYDEMTATLNKLGVKQLEETLTKAAEELK</sequence>
<dbReference type="RefSeq" id="WP_004625125.1">
    <property type="nucleotide sequence ID" value="NZ_AORV01000027.1"/>
</dbReference>
<dbReference type="PATRIC" id="fig|1195236.3.peg.1961"/>
<dbReference type="Proteomes" id="UP000014155">
    <property type="component" value="Unassembled WGS sequence"/>
</dbReference>
<feature type="chain" id="PRO_5039619300" evidence="1">
    <location>
        <begin position="25"/>
        <end position="530"/>
    </location>
</feature>
<dbReference type="Gene3D" id="3.40.190.10">
    <property type="entry name" value="Periplasmic binding protein-like II"/>
    <property type="match status" value="2"/>
</dbReference>
<reference evidence="2 3" key="1">
    <citation type="journal article" date="2013" name="Genome Announc.">
        <title>Draft Genome Sequence of the Cellulolytic, Mesophilic, Anaerobic Bacterium Clostridium termitidis Strain CT1112 (DSM 5398).</title>
        <authorList>
            <person name="Lal S."/>
            <person name="Ramachandran U."/>
            <person name="Zhang X."/>
            <person name="Munir R."/>
            <person name="Sparling R."/>
            <person name="Levin D.B."/>
        </authorList>
    </citation>
    <scope>NUCLEOTIDE SEQUENCE [LARGE SCALE GENOMIC DNA]</scope>
    <source>
        <strain evidence="2 3">CT1112</strain>
    </source>
</reference>
<dbReference type="PANTHER" id="PTHR43649">
    <property type="entry name" value="ARABINOSE-BINDING PROTEIN-RELATED"/>
    <property type="match status" value="1"/>
</dbReference>
<gene>
    <name evidence="2" type="ORF">CTER_1633</name>
</gene>